<protein>
    <submittedName>
        <fullName evidence="1">Uncharacterized protein</fullName>
    </submittedName>
</protein>
<dbReference type="AlphaFoldDB" id="A0A6N6VJV5"/>
<proteinExistence type="predicted"/>
<comment type="caution">
    <text evidence="1">The sequence shown here is derived from an EMBL/GenBank/DDBJ whole genome shotgun (WGS) entry which is preliminary data.</text>
</comment>
<name>A0A6N6VJV5_9HYPH</name>
<dbReference type="EMBL" id="WESC01000009">
    <property type="protein sequence ID" value="KAB7739587.1"/>
    <property type="molecule type" value="Genomic_DNA"/>
</dbReference>
<sequence length="70" mass="7684">MTQYLDLASATRLLKAQGFNPLDIECVLDLTGPQHRNGASVWRADRIERLASRAYWLGKTDIAVSVPAAA</sequence>
<dbReference type="RefSeq" id="WP_152216395.1">
    <property type="nucleotide sequence ID" value="NZ_JBAQYD010000221.1"/>
</dbReference>
<keyword evidence="2" id="KW-1185">Reference proteome</keyword>
<evidence type="ECO:0000313" key="2">
    <source>
        <dbReference type="Proteomes" id="UP000468901"/>
    </source>
</evidence>
<dbReference type="Proteomes" id="UP000468901">
    <property type="component" value="Unassembled WGS sequence"/>
</dbReference>
<accession>A0A6N6VJV5</accession>
<gene>
    <name evidence="1" type="ORF">F2P47_10890</name>
</gene>
<evidence type="ECO:0000313" key="1">
    <source>
        <dbReference type="EMBL" id="KAB7739587.1"/>
    </source>
</evidence>
<reference evidence="1 2" key="1">
    <citation type="submission" date="2019-09" db="EMBL/GenBank/DDBJ databases">
        <title>Parvibaculum sedimenti sp. nov., isolated from sediment.</title>
        <authorList>
            <person name="Wang Y."/>
        </authorList>
    </citation>
    <scope>NUCLEOTIDE SEQUENCE [LARGE SCALE GENOMIC DNA]</scope>
    <source>
        <strain evidence="1 2">HXT-9</strain>
    </source>
</reference>
<organism evidence="1 2">
    <name type="scientific">Parvibaculum sedimenti</name>
    <dbReference type="NCBI Taxonomy" id="2608632"/>
    <lineage>
        <taxon>Bacteria</taxon>
        <taxon>Pseudomonadati</taxon>
        <taxon>Pseudomonadota</taxon>
        <taxon>Alphaproteobacteria</taxon>
        <taxon>Hyphomicrobiales</taxon>
        <taxon>Parvibaculaceae</taxon>
        <taxon>Parvibaculum</taxon>
    </lineage>
</organism>